<evidence type="ECO:0000256" key="3">
    <source>
        <dbReference type="ARBA" id="ARBA00022989"/>
    </source>
</evidence>
<evidence type="ECO:0000313" key="7">
    <source>
        <dbReference type="EMBL" id="SIT66220.1"/>
    </source>
</evidence>
<feature type="transmembrane region" description="Helical" evidence="5">
    <location>
        <begin position="85"/>
        <end position="107"/>
    </location>
</feature>
<dbReference type="OrthoDB" id="9803734at2"/>
<evidence type="ECO:0000256" key="5">
    <source>
        <dbReference type="HAMAP-Rule" id="MF_01350"/>
    </source>
</evidence>
<keyword evidence="4 5" id="KW-0472">Membrane</keyword>
<keyword evidence="3 5" id="KW-1133">Transmembrane helix</keyword>
<organism evidence="7 8">
    <name type="scientific">Ectothiorhodosinus mongolicus</name>
    <dbReference type="NCBI Taxonomy" id="233100"/>
    <lineage>
        <taxon>Bacteria</taxon>
        <taxon>Pseudomonadati</taxon>
        <taxon>Pseudomonadota</taxon>
        <taxon>Gammaproteobacteria</taxon>
        <taxon>Chromatiales</taxon>
        <taxon>Ectothiorhodospiraceae</taxon>
        <taxon>Ectothiorhodosinus</taxon>
    </lineage>
</organism>
<dbReference type="Proteomes" id="UP000223759">
    <property type="component" value="Unassembled WGS sequence"/>
</dbReference>
<reference evidence="7 8" key="1">
    <citation type="submission" date="2017-01" db="EMBL/GenBank/DDBJ databases">
        <authorList>
            <person name="Mah S.A."/>
            <person name="Swanson W.J."/>
            <person name="Moy G.W."/>
            <person name="Vacquier V.D."/>
        </authorList>
    </citation>
    <scope>NUCLEOTIDE SEQUENCE [LARGE SCALE GENOMIC DNA]</scope>
    <source>
        <strain evidence="7 8">M9</strain>
    </source>
</reference>
<keyword evidence="5" id="KW-1003">Cell membrane</keyword>
<gene>
    <name evidence="5" type="primary">nuoH</name>
    <name evidence="7" type="ORF">SAMN05216526_0518</name>
</gene>
<feature type="transmembrane region" description="Helical" evidence="5">
    <location>
        <begin position="14"/>
        <end position="38"/>
    </location>
</feature>
<dbReference type="RefSeq" id="WP_076754656.1">
    <property type="nucleotide sequence ID" value="NZ_CP023018.1"/>
</dbReference>
<comment type="subcellular location">
    <subcellularLocation>
        <location evidence="5 6">Cell membrane</location>
        <topology evidence="5 6">Multi-pass membrane protein</topology>
    </subcellularLocation>
    <subcellularLocation>
        <location evidence="1">Membrane</location>
        <topology evidence="1">Multi-pass membrane protein</topology>
    </subcellularLocation>
</comment>
<protein>
    <recommendedName>
        <fullName evidence="5">NADH-quinone oxidoreductase subunit H</fullName>
        <ecNumber evidence="5">7.1.1.-</ecNumber>
    </recommendedName>
    <alternativeName>
        <fullName evidence="5">NADH dehydrogenase I subunit H</fullName>
    </alternativeName>
    <alternativeName>
        <fullName evidence="5">NDH-1 subunit H</fullName>
    </alternativeName>
</protein>
<dbReference type="InterPro" id="IPR018086">
    <property type="entry name" value="NADH_UbQ_OxRdtase_su1_CS"/>
</dbReference>
<comment type="similarity">
    <text evidence="5 6">Belongs to the complex I subunit 1 family.</text>
</comment>
<dbReference type="STRING" id="233100.SAMN05216526_0518"/>
<sequence length="354" mass="39053">MQESLLAFWDGLPLIMQIMTKITLIVGPLMLAVAYTTLAERKVIGYMQVRIGPNRVGPRGLLQPIADGLKLLLKEVTIPTNANRYLFLIAPVLAIAPALAAWAVVPFDDGMVLADINAGLLYLLAVTSMGVYGIIIAGWASNSRYALLGSMRSAAQIISYEIAMGFALVGVIMASGSLNLGQIVAAQEGSVYHWFLLPLFPLFLVYFISGLAETNRAPFDVAEGESEIVAGFHVEYSGMAFAVFFLAEYANMILISALTALLFLGGWLSPFQGILPQAMFDIPLLGAFLDSGIHWFLIKTVFFLFCFLWFRATFPRYRYDHIMRLGWKVLIPITIVWLFVEGVMVAFNIGPWFA</sequence>
<keyword evidence="5" id="KW-0830">Ubiquinone</keyword>
<keyword evidence="5 6" id="KW-0520">NAD</keyword>
<evidence type="ECO:0000256" key="6">
    <source>
        <dbReference type="RuleBase" id="RU000471"/>
    </source>
</evidence>
<feature type="transmembrane region" description="Helical" evidence="5">
    <location>
        <begin position="292"/>
        <end position="310"/>
    </location>
</feature>
<dbReference type="GO" id="GO:0005886">
    <property type="term" value="C:plasma membrane"/>
    <property type="evidence" value="ECO:0007669"/>
    <property type="project" value="UniProtKB-SubCell"/>
</dbReference>
<evidence type="ECO:0000256" key="2">
    <source>
        <dbReference type="ARBA" id="ARBA00022692"/>
    </source>
</evidence>
<dbReference type="GO" id="GO:0016655">
    <property type="term" value="F:oxidoreductase activity, acting on NAD(P)H, quinone or similar compound as acceptor"/>
    <property type="evidence" value="ECO:0007669"/>
    <property type="project" value="UniProtKB-UniRule"/>
</dbReference>
<keyword evidence="2 5" id="KW-0812">Transmembrane</keyword>
<dbReference type="EMBL" id="FTPK01000001">
    <property type="protein sequence ID" value="SIT66220.1"/>
    <property type="molecule type" value="Genomic_DNA"/>
</dbReference>
<comment type="subunit">
    <text evidence="5">NDH-1 is composed of 14 different subunits. Subunits NuoA, H, J, K, L, M, N constitute the membrane sector of the complex.</text>
</comment>
<dbReference type="GO" id="GO:0048038">
    <property type="term" value="F:quinone binding"/>
    <property type="evidence" value="ECO:0007669"/>
    <property type="project" value="UniProtKB-KW"/>
</dbReference>
<name>A0A1R3VSR3_9GAMM</name>
<dbReference type="Pfam" id="PF00146">
    <property type="entry name" value="NADHdh"/>
    <property type="match status" value="1"/>
</dbReference>
<dbReference type="GO" id="GO:0003954">
    <property type="term" value="F:NADH dehydrogenase activity"/>
    <property type="evidence" value="ECO:0007669"/>
    <property type="project" value="TreeGrafter"/>
</dbReference>
<feature type="transmembrane region" description="Helical" evidence="5">
    <location>
        <begin position="119"/>
        <end position="141"/>
    </location>
</feature>
<comment type="catalytic activity">
    <reaction evidence="5">
        <text>a quinone + NADH + 5 H(+)(in) = a quinol + NAD(+) + 4 H(+)(out)</text>
        <dbReference type="Rhea" id="RHEA:57888"/>
        <dbReference type="ChEBI" id="CHEBI:15378"/>
        <dbReference type="ChEBI" id="CHEBI:24646"/>
        <dbReference type="ChEBI" id="CHEBI:57540"/>
        <dbReference type="ChEBI" id="CHEBI:57945"/>
        <dbReference type="ChEBI" id="CHEBI:132124"/>
    </reaction>
</comment>
<dbReference type="PROSITE" id="PS00668">
    <property type="entry name" value="COMPLEX1_ND1_2"/>
    <property type="match status" value="1"/>
</dbReference>
<dbReference type="PROSITE" id="PS00667">
    <property type="entry name" value="COMPLEX1_ND1_1"/>
    <property type="match status" value="1"/>
</dbReference>
<keyword evidence="8" id="KW-1185">Reference proteome</keyword>
<dbReference type="PANTHER" id="PTHR11432">
    <property type="entry name" value="NADH DEHYDROGENASE SUBUNIT 1"/>
    <property type="match status" value="1"/>
</dbReference>
<dbReference type="NCBIfam" id="NF004741">
    <property type="entry name" value="PRK06076.1-2"/>
    <property type="match status" value="1"/>
</dbReference>
<dbReference type="GO" id="GO:0009060">
    <property type="term" value="P:aerobic respiration"/>
    <property type="evidence" value="ECO:0007669"/>
    <property type="project" value="TreeGrafter"/>
</dbReference>
<feature type="transmembrane region" description="Helical" evidence="5">
    <location>
        <begin position="249"/>
        <end position="272"/>
    </location>
</feature>
<dbReference type="InterPro" id="IPR001694">
    <property type="entry name" value="NADH_UbQ_OxRdtase_su1/FPO"/>
</dbReference>
<evidence type="ECO:0000313" key="8">
    <source>
        <dbReference type="Proteomes" id="UP000223759"/>
    </source>
</evidence>
<comment type="function">
    <text evidence="5">NDH-1 shuttles electrons from NADH, via FMN and iron-sulfur (Fe-S) centers, to quinones in the respiratory chain. The immediate electron acceptor for the enzyme in this species is believed to be ubiquinone. Couples the redox reaction to proton translocation (for every two electrons transferred, four hydrogen ions are translocated across the cytoplasmic membrane), and thus conserves the redox energy in a proton gradient. This subunit may bind ubiquinone.</text>
</comment>
<feature type="transmembrane region" description="Helical" evidence="5">
    <location>
        <begin position="191"/>
        <end position="209"/>
    </location>
</feature>
<feature type="transmembrane region" description="Helical" evidence="5">
    <location>
        <begin position="330"/>
        <end position="353"/>
    </location>
</feature>
<evidence type="ECO:0000256" key="4">
    <source>
        <dbReference type="ARBA" id="ARBA00023136"/>
    </source>
</evidence>
<evidence type="ECO:0000256" key="1">
    <source>
        <dbReference type="ARBA" id="ARBA00004141"/>
    </source>
</evidence>
<proteinExistence type="inferred from homology"/>
<feature type="transmembrane region" description="Helical" evidence="5">
    <location>
        <begin position="162"/>
        <end position="185"/>
    </location>
</feature>
<dbReference type="AlphaFoldDB" id="A0A1R3VSR3"/>
<dbReference type="PANTHER" id="PTHR11432:SF3">
    <property type="entry name" value="NADH-UBIQUINONE OXIDOREDUCTASE CHAIN 1"/>
    <property type="match status" value="1"/>
</dbReference>
<keyword evidence="5" id="KW-1278">Translocase</keyword>
<dbReference type="EC" id="7.1.1.-" evidence="5"/>
<keyword evidence="5" id="KW-0874">Quinone</keyword>
<accession>A0A1R3VSR3</accession>
<dbReference type="HAMAP" id="MF_01350">
    <property type="entry name" value="NDH1_NuoH"/>
    <property type="match status" value="1"/>
</dbReference>